<reference evidence="1 2" key="1">
    <citation type="submission" date="2019-09" db="EMBL/GenBank/DDBJ databases">
        <authorList>
            <person name="Chandra G."/>
            <person name="Truman W A."/>
        </authorList>
    </citation>
    <scope>NUCLEOTIDE SEQUENCE [LARGE SCALE GENOMIC DNA]</scope>
    <source>
        <strain evidence="1">PS941</strain>
    </source>
</reference>
<dbReference type="AlphaFoldDB" id="A0A5E7VM90"/>
<protein>
    <recommendedName>
        <fullName evidence="3">Phage tail protein</fullName>
    </recommendedName>
</protein>
<evidence type="ECO:0008006" key="3">
    <source>
        <dbReference type="Google" id="ProtNLM"/>
    </source>
</evidence>
<dbReference type="InterPro" id="IPR019289">
    <property type="entry name" value="Phage_tail_E/E"/>
</dbReference>
<proteinExistence type="predicted"/>
<gene>
    <name evidence="1" type="ORF">PS941_05641</name>
</gene>
<dbReference type="OrthoDB" id="7366507at2"/>
<evidence type="ECO:0000313" key="1">
    <source>
        <dbReference type="EMBL" id="VVQ23839.1"/>
    </source>
</evidence>
<name>A0A5E7VM90_PSEFL</name>
<dbReference type="Proteomes" id="UP000326452">
    <property type="component" value="Unassembled WGS sequence"/>
</dbReference>
<sequence>MNTEETNTEALPAVDDNTVVLDTPILRGKNQIDSLTLRKPCSGELRGVHLVDLLNLDVAALLKVLPRITSPSITATEAAGMDPADLLACGNKVAHFLLQKSVRTDASLVA</sequence>
<dbReference type="EMBL" id="CABVJC010000012">
    <property type="protein sequence ID" value="VVQ23839.1"/>
    <property type="molecule type" value="Genomic_DNA"/>
</dbReference>
<dbReference type="RefSeq" id="WP_150694809.1">
    <property type="nucleotide sequence ID" value="NZ_CABVJC010000012.1"/>
</dbReference>
<evidence type="ECO:0000313" key="2">
    <source>
        <dbReference type="Proteomes" id="UP000326452"/>
    </source>
</evidence>
<accession>A0A5E7VM90</accession>
<dbReference type="Pfam" id="PF10109">
    <property type="entry name" value="Phage_TAC_7"/>
    <property type="match status" value="1"/>
</dbReference>
<organism evidence="1 2">
    <name type="scientific">Pseudomonas fluorescens</name>
    <dbReference type="NCBI Taxonomy" id="294"/>
    <lineage>
        <taxon>Bacteria</taxon>
        <taxon>Pseudomonadati</taxon>
        <taxon>Pseudomonadota</taxon>
        <taxon>Gammaproteobacteria</taxon>
        <taxon>Pseudomonadales</taxon>
        <taxon>Pseudomonadaceae</taxon>
        <taxon>Pseudomonas</taxon>
    </lineage>
</organism>